<reference evidence="1 2" key="1">
    <citation type="journal article" date="2023" name="Microbiol. Spectr.">
        <title>Symbiosis of Carpenter Bees with Uncharacterized Lactic Acid Bacteria Showing NAD Auxotrophy.</title>
        <authorList>
            <person name="Kawasaki S."/>
            <person name="Ozawa K."/>
            <person name="Mori T."/>
            <person name="Yamamoto A."/>
            <person name="Ito M."/>
            <person name="Ohkuma M."/>
            <person name="Sakamoto M."/>
            <person name="Matsutani M."/>
        </authorList>
    </citation>
    <scope>NUCLEOTIDE SEQUENCE [LARGE SCALE GENOMIC DNA]</scope>
    <source>
        <strain evidence="1 2">Kim37-2</strain>
    </source>
</reference>
<accession>A0ABM8B898</accession>
<gene>
    <name evidence="1" type="primary">tag-2</name>
    <name evidence="1" type="ORF">KIM372_08190</name>
</gene>
<protein>
    <submittedName>
        <fullName evidence="1">DNA-3-methyladenine glycosylase I</fullName>
    </submittedName>
</protein>
<keyword evidence="2" id="KW-1185">Reference proteome</keyword>
<dbReference type="Gene3D" id="1.10.340.30">
    <property type="entry name" value="Hypothetical protein, domain 2"/>
    <property type="match status" value="1"/>
</dbReference>
<sequence>MTLQRCAWATHSPLEQDYHDQEWGVPQHDERALFELLTLEGMQAGLSWSLILKKREAFRAAFDQFDYQRIASYGDRKLTSLLADPAIIRNRLKIRAAVTNAQAFMHVQDDLGSFDHYLWSFVDGQPQIGNWQTEAEVPCSSPLSDLVSTDLRRRGFKFVGTTIVYSYLQATGVLNDHVVSCFKHTEQG</sequence>
<dbReference type="EMBL" id="AP026798">
    <property type="protein sequence ID" value="BDR52912.1"/>
    <property type="molecule type" value="Genomic_DNA"/>
</dbReference>
<dbReference type="InterPro" id="IPR052891">
    <property type="entry name" value="DNA-3mA_glycosylase"/>
</dbReference>
<dbReference type="PANTHER" id="PTHR30037:SF4">
    <property type="entry name" value="DNA-3-METHYLADENINE GLYCOSYLASE I"/>
    <property type="match status" value="1"/>
</dbReference>
<dbReference type="InterPro" id="IPR005019">
    <property type="entry name" value="Adenine_glyco"/>
</dbReference>
<evidence type="ECO:0000313" key="1">
    <source>
        <dbReference type="EMBL" id="BDR52912.1"/>
    </source>
</evidence>
<proteinExistence type="predicted"/>
<dbReference type="SUPFAM" id="SSF48150">
    <property type="entry name" value="DNA-glycosylase"/>
    <property type="match status" value="1"/>
</dbReference>
<dbReference type="PANTHER" id="PTHR30037">
    <property type="entry name" value="DNA-3-METHYLADENINE GLYCOSYLASE 1"/>
    <property type="match status" value="1"/>
</dbReference>
<dbReference type="Proteomes" id="UP001321766">
    <property type="component" value="Chromosome"/>
</dbReference>
<dbReference type="InterPro" id="IPR011257">
    <property type="entry name" value="DNA_glycosylase"/>
</dbReference>
<organism evidence="1 2">
    <name type="scientific">Bombiscardovia nodaiensis</name>
    <dbReference type="NCBI Taxonomy" id="2932181"/>
    <lineage>
        <taxon>Bacteria</taxon>
        <taxon>Bacillati</taxon>
        <taxon>Actinomycetota</taxon>
        <taxon>Actinomycetes</taxon>
        <taxon>Bifidobacteriales</taxon>
        <taxon>Bifidobacteriaceae</taxon>
        <taxon>Bombiscardovia</taxon>
    </lineage>
</organism>
<dbReference type="Pfam" id="PF03352">
    <property type="entry name" value="Adenine_glyco"/>
    <property type="match status" value="1"/>
</dbReference>
<name>A0ABM8B898_9BIFI</name>
<evidence type="ECO:0000313" key="2">
    <source>
        <dbReference type="Proteomes" id="UP001321766"/>
    </source>
</evidence>